<protein>
    <submittedName>
        <fullName evidence="1">Uncharacterized protein</fullName>
    </submittedName>
</protein>
<dbReference type="OrthoDB" id="7869846at2"/>
<dbReference type="Proteomes" id="UP000193061">
    <property type="component" value="Unassembled WGS sequence"/>
</dbReference>
<dbReference type="RefSeq" id="WP_159454124.1">
    <property type="nucleotide sequence ID" value="NZ_FWFX01000027.1"/>
</dbReference>
<organism evidence="1 2">
    <name type="scientific">Roseovarius albus</name>
    <dbReference type="NCBI Taxonomy" id="1247867"/>
    <lineage>
        <taxon>Bacteria</taxon>
        <taxon>Pseudomonadati</taxon>
        <taxon>Pseudomonadota</taxon>
        <taxon>Alphaproteobacteria</taxon>
        <taxon>Rhodobacterales</taxon>
        <taxon>Roseobacteraceae</taxon>
        <taxon>Roseovarius</taxon>
    </lineage>
</organism>
<dbReference type="EMBL" id="FWFX01000027">
    <property type="protein sequence ID" value="SLN74036.1"/>
    <property type="molecule type" value="Genomic_DNA"/>
</dbReference>
<name>A0A1X7A9Q8_9RHOB</name>
<evidence type="ECO:0000313" key="2">
    <source>
        <dbReference type="Proteomes" id="UP000193061"/>
    </source>
</evidence>
<gene>
    <name evidence="1" type="ORF">ROA7450_04192</name>
</gene>
<evidence type="ECO:0000313" key="1">
    <source>
        <dbReference type="EMBL" id="SLN74036.1"/>
    </source>
</evidence>
<reference evidence="1 2" key="1">
    <citation type="submission" date="2017-03" db="EMBL/GenBank/DDBJ databases">
        <authorList>
            <person name="Afonso C.L."/>
            <person name="Miller P.J."/>
            <person name="Scott M.A."/>
            <person name="Spackman E."/>
            <person name="Goraichik I."/>
            <person name="Dimitrov K.M."/>
            <person name="Suarez D.L."/>
            <person name="Swayne D.E."/>
        </authorList>
    </citation>
    <scope>NUCLEOTIDE SEQUENCE [LARGE SCALE GENOMIC DNA]</scope>
    <source>
        <strain evidence="1 2">CECT 7450</strain>
    </source>
</reference>
<proteinExistence type="predicted"/>
<accession>A0A1X7A9Q8</accession>
<sequence length="77" mass="9182">MTRWRKRSEQIKSGGMHRWEIWESEDRDIYKYVKQEWVPSAPEDESALGEGHWLNVEKSGLYADLELCLKDLEKNSI</sequence>
<keyword evidence="2" id="KW-1185">Reference proteome</keyword>
<dbReference type="AlphaFoldDB" id="A0A1X7A9Q8"/>